<accession>A0A6V8MLW6</accession>
<reference evidence="3" key="1">
    <citation type="submission" date="2020-06" db="EMBL/GenBank/DDBJ databases">
        <title>Draft genomic sequence of Geomonas sp. Red330.</title>
        <authorList>
            <person name="Itoh H."/>
            <person name="Zhenxing X."/>
            <person name="Ushijima N."/>
            <person name="Masuda Y."/>
            <person name="Shiratori Y."/>
            <person name="Senoo K."/>
        </authorList>
    </citation>
    <scope>NUCLEOTIDE SEQUENCE [LARGE SCALE GENOMIC DNA]</scope>
    <source>
        <strain evidence="3">Red330</strain>
    </source>
</reference>
<comment type="caution">
    <text evidence="2">The sequence shown here is derived from an EMBL/GenBank/DDBJ whole genome shotgun (WGS) entry which is preliminary data.</text>
</comment>
<dbReference type="EMBL" id="BLXX01000010">
    <property type="protein sequence ID" value="GFO60733.1"/>
    <property type="molecule type" value="Genomic_DNA"/>
</dbReference>
<organism evidence="2 3">
    <name type="scientific">Geomonas silvestris</name>
    <dbReference type="NCBI Taxonomy" id="2740184"/>
    <lineage>
        <taxon>Bacteria</taxon>
        <taxon>Pseudomonadati</taxon>
        <taxon>Thermodesulfobacteriota</taxon>
        <taxon>Desulfuromonadia</taxon>
        <taxon>Geobacterales</taxon>
        <taxon>Geobacteraceae</taxon>
        <taxon>Geomonas</taxon>
    </lineage>
</organism>
<protein>
    <recommendedName>
        <fullName evidence="4">TIGR03987 family protein</fullName>
    </recommendedName>
</protein>
<evidence type="ECO:0000256" key="1">
    <source>
        <dbReference type="SAM" id="Phobius"/>
    </source>
</evidence>
<evidence type="ECO:0000313" key="3">
    <source>
        <dbReference type="Proteomes" id="UP000556026"/>
    </source>
</evidence>
<gene>
    <name evidence="2" type="ORF">GMST_30580</name>
</gene>
<feature type="transmembrane region" description="Helical" evidence="1">
    <location>
        <begin position="6"/>
        <end position="25"/>
    </location>
</feature>
<evidence type="ECO:0008006" key="4">
    <source>
        <dbReference type="Google" id="ProtNLM"/>
    </source>
</evidence>
<sequence length="132" mass="14815">MEKTILLQAVIWMNLALVFYTWAVFSGRRQGLHAKHLVIFGIGLLCDYLGTHQMNIFAQSFGKAPEWHNITGIASLGGMAFHFLLALIAALAHKTESVNRVFHRVSLTIYSCWLIAFFSGAISGMMRMHGHH</sequence>
<evidence type="ECO:0000313" key="2">
    <source>
        <dbReference type="EMBL" id="GFO60733.1"/>
    </source>
</evidence>
<dbReference type="AlphaFoldDB" id="A0A6V8MLW6"/>
<dbReference type="NCBIfam" id="TIGR03987">
    <property type="entry name" value="HsmA family protein"/>
    <property type="match status" value="1"/>
</dbReference>
<dbReference type="InterPro" id="IPR023813">
    <property type="entry name" value="HsmA-like"/>
</dbReference>
<keyword evidence="1" id="KW-1133">Transmembrane helix</keyword>
<feature type="transmembrane region" description="Helical" evidence="1">
    <location>
        <begin position="105"/>
        <end position="126"/>
    </location>
</feature>
<dbReference type="Proteomes" id="UP000556026">
    <property type="component" value="Unassembled WGS sequence"/>
</dbReference>
<name>A0A6V8MLW6_9BACT</name>
<keyword evidence="3" id="KW-1185">Reference proteome</keyword>
<keyword evidence="1" id="KW-0812">Transmembrane</keyword>
<proteinExistence type="predicted"/>
<feature type="transmembrane region" description="Helical" evidence="1">
    <location>
        <begin position="70"/>
        <end position="93"/>
    </location>
</feature>
<dbReference type="RefSeq" id="WP_246399686.1">
    <property type="nucleotide sequence ID" value="NZ_BLXX01000010.1"/>
</dbReference>
<feature type="transmembrane region" description="Helical" evidence="1">
    <location>
        <begin position="37"/>
        <end position="58"/>
    </location>
</feature>
<keyword evidence="1" id="KW-0472">Membrane</keyword>